<evidence type="ECO:0000256" key="6">
    <source>
        <dbReference type="ARBA" id="ARBA00023212"/>
    </source>
</evidence>
<feature type="region of interest" description="Disordered" evidence="10">
    <location>
        <begin position="583"/>
        <end position="621"/>
    </location>
</feature>
<dbReference type="AlphaFoldDB" id="A0A0C9QK33"/>
<dbReference type="PROSITE" id="PS00411">
    <property type="entry name" value="KINESIN_MOTOR_1"/>
    <property type="match status" value="1"/>
</dbReference>
<dbReference type="GO" id="GO:0005875">
    <property type="term" value="C:microtubule associated complex"/>
    <property type="evidence" value="ECO:0007669"/>
    <property type="project" value="TreeGrafter"/>
</dbReference>
<keyword evidence="13" id="KW-1185">Reference proteome</keyword>
<name>A0A0C9QK33_9HYME</name>
<dbReference type="RefSeq" id="XP_011311097.1">
    <property type="nucleotide sequence ID" value="XM_011312795.1"/>
</dbReference>
<keyword evidence="8" id="KW-0493">Microtubule</keyword>
<dbReference type="PRINTS" id="PR00380">
    <property type="entry name" value="KINESINHEAVY"/>
</dbReference>
<dbReference type="PROSITE" id="PS50067">
    <property type="entry name" value="KINESIN_MOTOR_2"/>
    <property type="match status" value="1"/>
</dbReference>
<dbReference type="OrthoDB" id="3176171at2759"/>
<feature type="domain" description="Kinesin motor" evidence="11">
    <location>
        <begin position="4"/>
        <end position="328"/>
    </location>
</feature>
<evidence type="ECO:0000313" key="15">
    <source>
        <dbReference type="RefSeq" id="XP_011311099.1"/>
    </source>
</evidence>
<dbReference type="InterPro" id="IPR001752">
    <property type="entry name" value="Kinesin_motor_dom"/>
</dbReference>
<evidence type="ECO:0000256" key="8">
    <source>
        <dbReference type="RuleBase" id="RU000394"/>
    </source>
</evidence>
<reference evidence="12" key="1">
    <citation type="submission" date="2015-01" db="EMBL/GenBank/DDBJ databases">
        <title>Transcriptome Assembly of Fopius arisanus.</title>
        <authorList>
            <person name="Geib S."/>
        </authorList>
    </citation>
    <scope>NUCLEOTIDE SEQUENCE</scope>
</reference>
<evidence type="ECO:0000256" key="1">
    <source>
        <dbReference type="ARBA" id="ARBA00004245"/>
    </source>
</evidence>
<keyword evidence="7 8" id="KW-0505">Motor protein</keyword>
<dbReference type="GO" id="GO:0051231">
    <property type="term" value="P:spindle elongation"/>
    <property type="evidence" value="ECO:0007669"/>
    <property type="project" value="TreeGrafter"/>
</dbReference>
<feature type="binding site" evidence="7">
    <location>
        <begin position="87"/>
        <end position="94"/>
    </location>
    <ligand>
        <name>ATP</name>
        <dbReference type="ChEBI" id="CHEBI:30616"/>
    </ligand>
</feature>
<evidence type="ECO:0000256" key="7">
    <source>
        <dbReference type="PROSITE-ProRule" id="PRU00283"/>
    </source>
</evidence>
<keyword evidence="3 7" id="KW-0547">Nucleotide-binding</keyword>
<proteinExistence type="inferred from homology"/>
<protein>
    <recommendedName>
        <fullName evidence="8">Kinesin-like protein</fullName>
    </recommendedName>
</protein>
<accession>A0A9R1U8C4</accession>
<dbReference type="SMART" id="SM00129">
    <property type="entry name" value="KISc"/>
    <property type="match status" value="1"/>
</dbReference>
<feature type="coiled-coil region" evidence="9">
    <location>
        <begin position="343"/>
        <end position="418"/>
    </location>
</feature>
<feature type="coiled-coil region" evidence="9">
    <location>
        <begin position="501"/>
        <end position="535"/>
    </location>
</feature>
<evidence type="ECO:0000256" key="10">
    <source>
        <dbReference type="SAM" id="MobiDB-lite"/>
    </source>
</evidence>
<dbReference type="InterPro" id="IPR027417">
    <property type="entry name" value="P-loop_NTPase"/>
</dbReference>
<evidence type="ECO:0000256" key="2">
    <source>
        <dbReference type="ARBA" id="ARBA00022490"/>
    </source>
</evidence>
<dbReference type="GO" id="GO:0005524">
    <property type="term" value="F:ATP binding"/>
    <property type="evidence" value="ECO:0007669"/>
    <property type="project" value="UniProtKB-UniRule"/>
</dbReference>
<evidence type="ECO:0000256" key="3">
    <source>
        <dbReference type="ARBA" id="ARBA00022741"/>
    </source>
</evidence>
<keyword evidence="4 7" id="KW-0067">ATP-binding</keyword>
<dbReference type="PANTHER" id="PTHR47969">
    <property type="entry name" value="CHROMOSOME-ASSOCIATED KINESIN KIF4A-RELATED"/>
    <property type="match status" value="1"/>
</dbReference>
<evidence type="ECO:0000259" key="11">
    <source>
        <dbReference type="PROSITE" id="PS50067"/>
    </source>
</evidence>
<dbReference type="GO" id="GO:0005874">
    <property type="term" value="C:microtubule"/>
    <property type="evidence" value="ECO:0007669"/>
    <property type="project" value="UniProtKB-KW"/>
</dbReference>
<reference evidence="14 15" key="2">
    <citation type="submission" date="2025-04" db="UniProtKB">
        <authorList>
            <consortium name="RefSeq"/>
        </authorList>
    </citation>
    <scope>IDENTIFICATION</scope>
    <source>
        <strain evidence="14 15">USDA-PBARC FA_bdor</strain>
        <tissue evidence="14 15">Whole organism</tissue>
    </source>
</reference>
<comment type="similarity">
    <text evidence="7 8">Belongs to the TRAFAC class myosin-kinesin ATPase superfamily. Kinesin family.</text>
</comment>
<dbReference type="SUPFAM" id="SSF52540">
    <property type="entry name" value="P-loop containing nucleoside triphosphate hydrolases"/>
    <property type="match status" value="1"/>
</dbReference>
<dbReference type="GO" id="GO:0003777">
    <property type="term" value="F:microtubule motor activity"/>
    <property type="evidence" value="ECO:0007669"/>
    <property type="project" value="InterPro"/>
</dbReference>
<dbReference type="Gene3D" id="3.40.850.10">
    <property type="entry name" value="Kinesin motor domain"/>
    <property type="match status" value="1"/>
</dbReference>
<feature type="compositionally biased region" description="Basic and acidic residues" evidence="10">
    <location>
        <begin position="598"/>
        <end position="621"/>
    </location>
</feature>
<evidence type="ECO:0000256" key="5">
    <source>
        <dbReference type="ARBA" id="ARBA00023054"/>
    </source>
</evidence>
<dbReference type="Proteomes" id="UP000694866">
    <property type="component" value="Unplaced"/>
</dbReference>
<dbReference type="GO" id="GO:0008017">
    <property type="term" value="F:microtubule binding"/>
    <property type="evidence" value="ECO:0007669"/>
    <property type="project" value="InterPro"/>
</dbReference>
<dbReference type="GeneID" id="105271325"/>
<evidence type="ECO:0000256" key="9">
    <source>
        <dbReference type="SAM" id="Coils"/>
    </source>
</evidence>
<dbReference type="FunFam" id="3.40.850.10:FF:000082">
    <property type="entry name" value="OSM3-like kinesin"/>
    <property type="match status" value="1"/>
</dbReference>
<dbReference type="PANTHER" id="PTHR47969:SF15">
    <property type="entry name" value="CHROMOSOME-ASSOCIATED KINESIN KIF4A-RELATED"/>
    <property type="match status" value="1"/>
</dbReference>
<evidence type="ECO:0000256" key="4">
    <source>
        <dbReference type="ARBA" id="ARBA00022840"/>
    </source>
</evidence>
<evidence type="ECO:0000313" key="14">
    <source>
        <dbReference type="RefSeq" id="XP_011311097.1"/>
    </source>
</evidence>
<dbReference type="GO" id="GO:0007052">
    <property type="term" value="P:mitotic spindle organization"/>
    <property type="evidence" value="ECO:0007669"/>
    <property type="project" value="TreeGrafter"/>
</dbReference>
<evidence type="ECO:0000313" key="13">
    <source>
        <dbReference type="Proteomes" id="UP000694866"/>
    </source>
</evidence>
<dbReference type="InterPro" id="IPR019821">
    <property type="entry name" value="Kinesin_motor_CS"/>
</dbReference>
<dbReference type="InterPro" id="IPR036961">
    <property type="entry name" value="Kinesin_motor_dom_sf"/>
</dbReference>
<dbReference type="GO" id="GO:0007018">
    <property type="term" value="P:microtubule-based movement"/>
    <property type="evidence" value="ECO:0007669"/>
    <property type="project" value="InterPro"/>
</dbReference>
<gene>
    <name evidence="12" type="primary">osm-3_2</name>
    <name evidence="14 15" type="synonym">LOC105271325</name>
    <name evidence="12" type="ORF">g.29320</name>
</gene>
<dbReference type="InterPro" id="IPR027640">
    <property type="entry name" value="Kinesin-like_fam"/>
</dbReference>
<dbReference type="RefSeq" id="XP_011311099.1">
    <property type="nucleotide sequence ID" value="XM_011312797.1"/>
</dbReference>
<accession>A0A9R1U7A2</accession>
<organism evidence="12">
    <name type="scientific">Fopius arisanus</name>
    <dbReference type="NCBI Taxonomy" id="64838"/>
    <lineage>
        <taxon>Eukaryota</taxon>
        <taxon>Metazoa</taxon>
        <taxon>Ecdysozoa</taxon>
        <taxon>Arthropoda</taxon>
        <taxon>Hexapoda</taxon>
        <taxon>Insecta</taxon>
        <taxon>Pterygota</taxon>
        <taxon>Neoptera</taxon>
        <taxon>Endopterygota</taxon>
        <taxon>Hymenoptera</taxon>
        <taxon>Apocrita</taxon>
        <taxon>Ichneumonoidea</taxon>
        <taxon>Braconidae</taxon>
        <taxon>Opiinae</taxon>
        <taxon>Fopius</taxon>
    </lineage>
</organism>
<accession>A0A0C9QK33</accession>
<sequence>MSESVKVAVRCRPMNQREKSSGCQNIVSVDPIAKTCTLEGSTGGGKSYQFDAAFGPDSTTEKVYEDVGSVVVEAVLEGYNGTVFAYGQTGCGKSHTMHGFVEKTLEHIFEATSTSSSDTRYLALLSYLEIYNERLRDLLQDNQVEGVLQLKEDPSRGTYVAGGLREVTVKDATECARLVEQGDRRRALAATKMNATSSRSHAVLTISLEALAMGEDTQKTGAAVRRGRLHLVDLAGSERQSRTGAAGDRLKEAASINLSLSALGNVISALAAGNGRHVPYRDSKLTRLLRDSLGGNARTLMIACISPSDDNGEETLSTLRYAARARCIKNKPVVNEDPKDALLRQYQLELQRLKKLLEGARDFDDDEEIQSSSISNLSSYNEEVEKLKRECEDSNISAQRLREELETLRERYETGRESFEGKVWTTTTREIDEKRRKKREAAKREVMRRLERLTIGGEAQGDAELRRRRERRRRRLEIIATALEKSAQEGSGGAFEVYGQLRTTEDALKRMAKRNKQLEAEALDLQASWDAERRELLRRELLATQISEAMVPHLRPGCPLRDLAAVRGAASWCDELARWRLPDTSSRIPLPPPPPLDTRSKPDHNNNSDDKSSDDDISHNERKDIVGTYFKRNRIDELLARAREAKTFEANGRLSKSGGSDDSNNYLQLNALNLQSSAPAVEAPGKIPSHVMGRPIGSFNSWLVQDTASRSITSSQSKKIPPRILEALPSRMTS</sequence>
<feature type="region of interest" description="Disordered" evidence="10">
    <location>
        <begin position="710"/>
        <end position="734"/>
    </location>
</feature>
<dbReference type="Pfam" id="PF00225">
    <property type="entry name" value="Kinesin"/>
    <property type="match status" value="1"/>
</dbReference>
<dbReference type="EMBL" id="GBYB01003909">
    <property type="protein sequence ID" value="JAG73676.1"/>
    <property type="molecule type" value="Transcribed_RNA"/>
</dbReference>
<keyword evidence="6" id="KW-0206">Cytoskeleton</keyword>
<dbReference type="KEGG" id="fas:105271325"/>
<keyword evidence="5 9" id="KW-0175">Coiled coil</keyword>
<evidence type="ECO:0000313" key="12">
    <source>
        <dbReference type="EMBL" id="JAG73676.1"/>
    </source>
</evidence>
<comment type="subcellular location">
    <subcellularLocation>
        <location evidence="1">Cytoplasm</location>
        <location evidence="1">Cytoskeleton</location>
    </subcellularLocation>
</comment>
<keyword evidence="2" id="KW-0963">Cytoplasm</keyword>